<keyword evidence="2" id="KW-0812">Transmembrane</keyword>
<dbReference type="Pfam" id="PF14420">
    <property type="entry name" value="Clr5"/>
    <property type="match status" value="1"/>
</dbReference>
<organism evidence="4 5">
    <name type="scientific">Microdochium trichocladiopsis</name>
    <dbReference type="NCBI Taxonomy" id="1682393"/>
    <lineage>
        <taxon>Eukaryota</taxon>
        <taxon>Fungi</taxon>
        <taxon>Dikarya</taxon>
        <taxon>Ascomycota</taxon>
        <taxon>Pezizomycotina</taxon>
        <taxon>Sordariomycetes</taxon>
        <taxon>Xylariomycetidae</taxon>
        <taxon>Xylariales</taxon>
        <taxon>Microdochiaceae</taxon>
        <taxon>Microdochium</taxon>
    </lineage>
</organism>
<feature type="region of interest" description="Disordered" evidence="1">
    <location>
        <begin position="696"/>
        <end position="715"/>
    </location>
</feature>
<keyword evidence="5" id="KW-1185">Reference proteome</keyword>
<feature type="transmembrane region" description="Helical" evidence="2">
    <location>
        <begin position="622"/>
        <end position="651"/>
    </location>
</feature>
<dbReference type="AlphaFoldDB" id="A0A9P8YDN7"/>
<dbReference type="InterPro" id="IPR025676">
    <property type="entry name" value="Clr5_dom"/>
</dbReference>
<evidence type="ECO:0000256" key="1">
    <source>
        <dbReference type="SAM" id="MobiDB-lite"/>
    </source>
</evidence>
<sequence length="715" mass="79775">MDDSPDPPPAPRRRGRPQGPGADALDLHRVDIERLRGQNAPLRRIMGIMKDKHGIRADENQYKRKLAQWGLSRKYSRERAMSPYYDHPDKPSLPPADADVISLALRYLEEDGFARTTLDIMWADDCIKSSQSSIRRWRELAPSKLPGQERSWETPVDLNAIARRFALDKDDFRIWAYCDRFHPNKRFSRHRKTPGSYIADDLENVLQQLRCSEPIEQELVLTFMLAQGHLTGLLQLIRWAVVDSRDDILWIIPHLSAEQHHLLQKLDVETITLYVLVCLRCRLLHERGDFAPFGDMVFSSSSPSYTTIEALDDLSPLVEATIASSTAAQQHLYPLLDFDVARTERKLDGFRQRRRILWPFGFDPAQERLEIDGSTMSLSHAEEIKFLMTTGSHSHLANLRTRFIKEHQCLRLAMDVPGAINLVEPDSTRASSLHRPKHARGTNTIEGIELWASAMASLHAVARGTASVGVQDALSLVCLARAVQSYGLARRAGGPSRNDSAELFLADLSNWVTVVKHHAHISGETVSHQAQRFCNVVRLTWDLLIPDDETPFNPETSSLILRQMLAAACHLIRLALCNLGVEQQGMTSSPPRSTGRPATQTSPRESERVHPGKDPPGLQASILAFVAASVAAASALGFILGLMLCMISVLANIIRFASPAPPASPFQQDLVFASSSTPSPPHIEWPVLLSRPATPEFGPWHPKTSPGPLAEYGRI</sequence>
<reference evidence="4" key="1">
    <citation type="journal article" date="2021" name="Nat. Commun.">
        <title>Genetic determinants of endophytism in the Arabidopsis root mycobiome.</title>
        <authorList>
            <person name="Mesny F."/>
            <person name="Miyauchi S."/>
            <person name="Thiergart T."/>
            <person name="Pickel B."/>
            <person name="Atanasova L."/>
            <person name="Karlsson M."/>
            <person name="Huettel B."/>
            <person name="Barry K.W."/>
            <person name="Haridas S."/>
            <person name="Chen C."/>
            <person name="Bauer D."/>
            <person name="Andreopoulos W."/>
            <person name="Pangilinan J."/>
            <person name="LaButti K."/>
            <person name="Riley R."/>
            <person name="Lipzen A."/>
            <person name="Clum A."/>
            <person name="Drula E."/>
            <person name="Henrissat B."/>
            <person name="Kohler A."/>
            <person name="Grigoriev I.V."/>
            <person name="Martin F.M."/>
            <person name="Hacquard S."/>
        </authorList>
    </citation>
    <scope>NUCLEOTIDE SEQUENCE</scope>
    <source>
        <strain evidence="4">MPI-CAGE-CH-0230</strain>
    </source>
</reference>
<feature type="domain" description="Clr5" evidence="3">
    <location>
        <begin position="24"/>
        <end position="72"/>
    </location>
</feature>
<gene>
    <name evidence="4" type="ORF">B0I36DRAFT_358836</name>
</gene>
<dbReference type="RefSeq" id="XP_046016207.1">
    <property type="nucleotide sequence ID" value="XM_046158028.1"/>
</dbReference>
<evidence type="ECO:0000259" key="3">
    <source>
        <dbReference type="Pfam" id="PF14420"/>
    </source>
</evidence>
<feature type="compositionally biased region" description="Polar residues" evidence="1">
    <location>
        <begin position="585"/>
        <end position="603"/>
    </location>
</feature>
<feature type="region of interest" description="Disordered" evidence="1">
    <location>
        <begin position="585"/>
        <end position="613"/>
    </location>
</feature>
<feature type="region of interest" description="Disordered" evidence="1">
    <location>
        <begin position="1"/>
        <end position="25"/>
    </location>
</feature>
<evidence type="ECO:0000313" key="5">
    <source>
        <dbReference type="Proteomes" id="UP000756346"/>
    </source>
</evidence>
<name>A0A9P8YDN7_9PEZI</name>
<keyword evidence="2" id="KW-0472">Membrane</keyword>
<proteinExistence type="predicted"/>
<protein>
    <recommendedName>
        <fullName evidence="3">Clr5 domain-containing protein</fullName>
    </recommendedName>
</protein>
<comment type="caution">
    <text evidence="4">The sequence shown here is derived from an EMBL/GenBank/DDBJ whole genome shotgun (WGS) entry which is preliminary data.</text>
</comment>
<dbReference type="Proteomes" id="UP000756346">
    <property type="component" value="Unassembled WGS sequence"/>
</dbReference>
<feature type="compositionally biased region" description="Pro residues" evidence="1">
    <location>
        <begin position="1"/>
        <end position="10"/>
    </location>
</feature>
<dbReference type="OrthoDB" id="10648891at2759"/>
<feature type="compositionally biased region" description="Basic and acidic residues" evidence="1">
    <location>
        <begin position="604"/>
        <end position="613"/>
    </location>
</feature>
<evidence type="ECO:0000313" key="4">
    <source>
        <dbReference type="EMBL" id="KAH7037086.1"/>
    </source>
</evidence>
<accession>A0A9P8YDN7</accession>
<keyword evidence="2" id="KW-1133">Transmembrane helix</keyword>
<evidence type="ECO:0000256" key="2">
    <source>
        <dbReference type="SAM" id="Phobius"/>
    </source>
</evidence>
<dbReference type="GeneID" id="70187574"/>
<dbReference type="EMBL" id="JAGTJQ010000002">
    <property type="protein sequence ID" value="KAH7037086.1"/>
    <property type="molecule type" value="Genomic_DNA"/>
</dbReference>